<feature type="domain" description="HTH lysR-type" evidence="5">
    <location>
        <begin position="1"/>
        <end position="59"/>
    </location>
</feature>
<dbReference type="Gene3D" id="3.40.190.290">
    <property type="match status" value="1"/>
</dbReference>
<evidence type="ECO:0000256" key="4">
    <source>
        <dbReference type="ARBA" id="ARBA00023163"/>
    </source>
</evidence>
<dbReference type="EMBL" id="JAGGKC010000027">
    <property type="protein sequence ID" value="MBP1920278.1"/>
    <property type="molecule type" value="Genomic_DNA"/>
</dbReference>
<accession>A0ABS4G6S3</accession>
<reference evidence="6 7" key="1">
    <citation type="submission" date="2021-03" db="EMBL/GenBank/DDBJ databases">
        <title>Genomic Encyclopedia of Type Strains, Phase IV (KMG-IV): sequencing the most valuable type-strain genomes for metagenomic binning, comparative biology and taxonomic classification.</title>
        <authorList>
            <person name="Goeker M."/>
        </authorList>
    </citation>
    <scope>NUCLEOTIDE SEQUENCE [LARGE SCALE GENOMIC DNA]</scope>
    <source>
        <strain evidence="6 7">DSM 6139</strain>
    </source>
</reference>
<evidence type="ECO:0000313" key="7">
    <source>
        <dbReference type="Proteomes" id="UP001519271"/>
    </source>
</evidence>
<keyword evidence="3 6" id="KW-0238">DNA-binding</keyword>
<keyword evidence="2" id="KW-0805">Transcription regulation</keyword>
<dbReference type="InterPro" id="IPR005119">
    <property type="entry name" value="LysR_subst-bd"/>
</dbReference>
<comment type="caution">
    <text evidence="6">The sequence shown here is derived from an EMBL/GenBank/DDBJ whole genome shotgun (WGS) entry which is preliminary data.</text>
</comment>
<sequence length="309" mass="35217">MDNIDVESVLNVARYLNFAFAAEDMSFSASAISKRIMSVEKELGVMLFERNGRQKVALTQVGEEILPFFKRIKLEHDHIINYISSDKKRLTLNTACSYFIGAVGVEKAFMNYILDHPNIEAKIGIVDDAEIIRRMISGNIDLGITLVMGNIDKKKIFIDYPNDNFEVIEIQKKIPLIALSTKDSLAYAKEITYESLNDRKFVFMKHEYCGIDTERRIAVENACLKSGFKCNAIYVEDPTGKLALDMVENNKAVALLVAHPDYQSTKIKIRKISNCPYEITLVAYYLKERVSSELAEFIKYLCSVFRDNN</sequence>
<gene>
    <name evidence="6" type="ORF">J2Z34_002789</name>
</gene>
<dbReference type="Pfam" id="PF00126">
    <property type="entry name" value="HTH_1"/>
    <property type="match status" value="1"/>
</dbReference>
<dbReference type="RefSeq" id="WP_209460459.1">
    <property type="nucleotide sequence ID" value="NZ_JAGGKC010000027.1"/>
</dbReference>
<comment type="similarity">
    <text evidence="1">Belongs to the LysR transcriptional regulatory family.</text>
</comment>
<keyword evidence="4" id="KW-0804">Transcription</keyword>
<proteinExistence type="inferred from homology"/>
<evidence type="ECO:0000256" key="2">
    <source>
        <dbReference type="ARBA" id="ARBA00023015"/>
    </source>
</evidence>
<evidence type="ECO:0000256" key="3">
    <source>
        <dbReference type="ARBA" id="ARBA00023125"/>
    </source>
</evidence>
<evidence type="ECO:0000256" key="1">
    <source>
        <dbReference type="ARBA" id="ARBA00009437"/>
    </source>
</evidence>
<dbReference type="GO" id="GO:0003677">
    <property type="term" value="F:DNA binding"/>
    <property type="evidence" value="ECO:0007669"/>
    <property type="project" value="UniProtKB-KW"/>
</dbReference>
<dbReference type="CDD" id="cd05466">
    <property type="entry name" value="PBP2_LTTR_substrate"/>
    <property type="match status" value="1"/>
</dbReference>
<organism evidence="6 7">
    <name type="scientific">Youngiibacter multivorans</name>
    <dbReference type="NCBI Taxonomy" id="937251"/>
    <lineage>
        <taxon>Bacteria</taxon>
        <taxon>Bacillati</taxon>
        <taxon>Bacillota</taxon>
        <taxon>Clostridia</taxon>
        <taxon>Eubacteriales</taxon>
        <taxon>Clostridiaceae</taxon>
        <taxon>Youngiibacter</taxon>
    </lineage>
</organism>
<dbReference type="SUPFAM" id="SSF46785">
    <property type="entry name" value="Winged helix' DNA-binding domain"/>
    <property type="match status" value="1"/>
</dbReference>
<dbReference type="Proteomes" id="UP001519271">
    <property type="component" value="Unassembled WGS sequence"/>
</dbReference>
<protein>
    <submittedName>
        <fullName evidence="6">DNA-binding transcriptional LysR family regulator</fullName>
    </submittedName>
</protein>
<dbReference type="InterPro" id="IPR000847">
    <property type="entry name" value="LysR_HTH_N"/>
</dbReference>
<dbReference type="Pfam" id="PF03466">
    <property type="entry name" value="LysR_substrate"/>
    <property type="match status" value="1"/>
</dbReference>
<dbReference type="Gene3D" id="1.10.10.10">
    <property type="entry name" value="Winged helix-like DNA-binding domain superfamily/Winged helix DNA-binding domain"/>
    <property type="match status" value="1"/>
</dbReference>
<dbReference type="InterPro" id="IPR036388">
    <property type="entry name" value="WH-like_DNA-bd_sf"/>
</dbReference>
<dbReference type="PANTHER" id="PTHR30346:SF0">
    <property type="entry name" value="HCA OPERON TRANSCRIPTIONAL ACTIVATOR HCAR"/>
    <property type="match status" value="1"/>
</dbReference>
<dbReference type="SUPFAM" id="SSF53850">
    <property type="entry name" value="Periplasmic binding protein-like II"/>
    <property type="match status" value="1"/>
</dbReference>
<dbReference type="PROSITE" id="PS50931">
    <property type="entry name" value="HTH_LYSR"/>
    <property type="match status" value="1"/>
</dbReference>
<evidence type="ECO:0000313" key="6">
    <source>
        <dbReference type="EMBL" id="MBP1920278.1"/>
    </source>
</evidence>
<keyword evidence="7" id="KW-1185">Reference proteome</keyword>
<name>A0ABS4G6S3_9CLOT</name>
<dbReference type="PANTHER" id="PTHR30346">
    <property type="entry name" value="TRANSCRIPTIONAL DUAL REGULATOR HCAR-RELATED"/>
    <property type="match status" value="1"/>
</dbReference>
<evidence type="ECO:0000259" key="5">
    <source>
        <dbReference type="PROSITE" id="PS50931"/>
    </source>
</evidence>
<dbReference type="InterPro" id="IPR036390">
    <property type="entry name" value="WH_DNA-bd_sf"/>
</dbReference>